<dbReference type="GeneID" id="28833235"/>
<protein>
    <submittedName>
        <fullName evidence="1">Uncharacterized protein</fullName>
    </submittedName>
</protein>
<sequence length="160" mass="18313">MPHPQVFCSRPFWCTKHHLLLSPLSPYPPYISSYDRPKSILGCLSSGRTRVEHTHRIVWDPLVSPTLDQPMPFFLCPFCWHDSLLTCKLPPPTIAPIFSSLSTSPRGGQLPFRHYLLHSARFQFLLPILPQSIRLAFASSFLLRCCRLRVSSVRLRISSS</sequence>
<dbReference type="KEGG" id="psco:LY89DRAFT_90258"/>
<accession>A0A194X627</accession>
<evidence type="ECO:0000313" key="2">
    <source>
        <dbReference type="Proteomes" id="UP000070700"/>
    </source>
</evidence>
<proteinExistence type="predicted"/>
<dbReference type="Proteomes" id="UP000070700">
    <property type="component" value="Unassembled WGS sequence"/>
</dbReference>
<gene>
    <name evidence="1" type="ORF">LY89DRAFT_90258</name>
</gene>
<evidence type="ECO:0000313" key="1">
    <source>
        <dbReference type="EMBL" id="KUJ15636.1"/>
    </source>
</evidence>
<dbReference type="EMBL" id="KQ947417">
    <property type="protein sequence ID" value="KUJ15636.1"/>
    <property type="molecule type" value="Genomic_DNA"/>
</dbReference>
<keyword evidence="2" id="KW-1185">Reference proteome</keyword>
<organism evidence="1 2">
    <name type="scientific">Mollisia scopiformis</name>
    <name type="common">Conifer needle endophyte fungus</name>
    <name type="synonym">Phialocephala scopiformis</name>
    <dbReference type="NCBI Taxonomy" id="149040"/>
    <lineage>
        <taxon>Eukaryota</taxon>
        <taxon>Fungi</taxon>
        <taxon>Dikarya</taxon>
        <taxon>Ascomycota</taxon>
        <taxon>Pezizomycotina</taxon>
        <taxon>Leotiomycetes</taxon>
        <taxon>Helotiales</taxon>
        <taxon>Mollisiaceae</taxon>
        <taxon>Mollisia</taxon>
    </lineage>
</organism>
<dbReference type="AlphaFoldDB" id="A0A194X627"/>
<reference evidence="1 2" key="1">
    <citation type="submission" date="2015-10" db="EMBL/GenBank/DDBJ databases">
        <title>Full genome of DAOMC 229536 Phialocephala scopiformis, a fungal endophyte of spruce producing the potent anti-insectan compound rugulosin.</title>
        <authorList>
            <consortium name="DOE Joint Genome Institute"/>
            <person name="Walker A.K."/>
            <person name="Frasz S.L."/>
            <person name="Seifert K.A."/>
            <person name="Miller J.D."/>
            <person name="Mondo S.J."/>
            <person name="Labutti K."/>
            <person name="Lipzen A."/>
            <person name="Dockter R."/>
            <person name="Kennedy M."/>
            <person name="Grigoriev I.V."/>
            <person name="Spatafora J.W."/>
        </authorList>
    </citation>
    <scope>NUCLEOTIDE SEQUENCE [LARGE SCALE GENOMIC DNA]</scope>
    <source>
        <strain evidence="1 2">CBS 120377</strain>
    </source>
</reference>
<dbReference type="RefSeq" id="XP_018069991.1">
    <property type="nucleotide sequence ID" value="XM_018223509.1"/>
</dbReference>
<name>A0A194X627_MOLSC</name>
<dbReference type="InParanoid" id="A0A194X627"/>